<evidence type="ECO:0000256" key="4">
    <source>
        <dbReference type="ARBA" id="ARBA00048391"/>
    </source>
</evidence>
<evidence type="ECO:0000313" key="9">
    <source>
        <dbReference type="Proteomes" id="UP000631034"/>
    </source>
</evidence>
<name>A0A8J7CVR6_9PROT</name>
<dbReference type="InterPro" id="IPR040758">
    <property type="entry name" value="PrmC_N"/>
</dbReference>
<sequence>MSADTLSTWVRNATARLSEAGLAEPRSEARALVRAFLGSAAAAGLGDDQPLNTPTRNQLDAALERRCQREPLSRILGRRGFWSLELGLCPDTLDPRPDTETLVEGVLRREPDRAAASTLVDVGTGTGCILLALLSERPRATGLGIDISPAAARQAHENAVASGLAARCQFVVGDLLTPVRGPVDVIVSNPPYIPAADIAGLEPEVTRYDPLRALDGGPDGLDFYRRLVPAAAARLRDNGLLGLEIGQGQDGDVCALLELSGFQAIECDRDLGGIVRCVFGRWAPGP</sequence>
<keyword evidence="1 5" id="KW-0489">Methyltransferase</keyword>
<keyword evidence="9" id="KW-1185">Reference proteome</keyword>
<dbReference type="InterPro" id="IPR029063">
    <property type="entry name" value="SAM-dependent_MTases_sf"/>
</dbReference>
<dbReference type="HAMAP" id="MF_02126">
    <property type="entry name" value="RF_methyltr_PrmC"/>
    <property type="match status" value="1"/>
</dbReference>
<keyword evidence="2 5" id="KW-0808">Transferase</keyword>
<feature type="domain" description="Methyltransferase small" evidence="6">
    <location>
        <begin position="115"/>
        <end position="192"/>
    </location>
</feature>
<dbReference type="NCBIfam" id="TIGR03534">
    <property type="entry name" value="RF_mod_PrmC"/>
    <property type="match status" value="1"/>
</dbReference>
<evidence type="ECO:0000256" key="5">
    <source>
        <dbReference type="HAMAP-Rule" id="MF_02126"/>
    </source>
</evidence>
<dbReference type="RefSeq" id="WP_192533497.1">
    <property type="nucleotide sequence ID" value="NZ_JACZHT010000001.1"/>
</dbReference>
<dbReference type="Pfam" id="PF05175">
    <property type="entry name" value="MTS"/>
    <property type="match status" value="1"/>
</dbReference>
<reference evidence="8" key="1">
    <citation type="submission" date="2020-10" db="EMBL/GenBank/DDBJ databases">
        <title>Genome sequence of the unusual species of purple photosynthetic bacteria, Phaeovibrio sulfidiphilus DSM 23193, type strain.</title>
        <authorList>
            <person name="Kyndt J.A."/>
            <person name="Meyer T.E."/>
        </authorList>
    </citation>
    <scope>NUCLEOTIDE SEQUENCE</scope>
    <source>
        <strain evidence="8">DSM 23193</strain>
    </source>
</reference>
<dbReference type="InterPro" id="IPR007848">
    <property type="entry name" value="Small_mtfrase_dom"/>
</dbReference>
<protein>
    <recommendedName>
        <fullName evidence="5">Release factor glutamine methyltransferase</fullName>
        <shortName evidence="5">RF MTase</shortName>
        <ecNumber evidence="5">2.1.1.297</ecNumber>
    </recommendedName>
    <alternativeName>
        <fullName evidence="5">N5-glutamine methyltransferase PrmC</fullName>
    </alternativeName>
    <alternativeName>
        <fullName evidence="5">Protein-(glutamine-N5) MTase PrmC</fullName>
    </alternativeName>
    <alternativeName>
        <fullName evidence="5">Protein-glutamine N-methyltransferase PrmC</fullName>
    </alternativeName>
</protein>
<comment type="caution">
    <text evidence="8">The sequence shown here is derived from an EMBL/GenBank/DDBJ whole genome shotgun (WGS) entry which is preliminary data.</text>
</comment>
<feature type="binding site" evidence="5">
    <location>
        <position position="146"/>
    </location>
    <ligand>
        <name>S-adenosyl-L-methionine</name>
        <dbReference type="ChEBI" id="CHEBI:59789"/>
    </ligand>
</feature>
<dbReference type="InterPro" id="IPR004556">
    <property type="entry name" value="HemK-like"/>
</dbReference>
<dbReference type="GO" id="GO:0102559">
    <property type="term" value="F:peptide chain release factor N(5)-glutamine methyltransferase activity"/>
    <property type="evidence" value="ECO:0007669"/>
    <property type="project" value="UniProtKB-EC"/>
</dbReference>
<comment type="caution">
    <text evidence="5">Lacks conserved residue(s) required for the propagation of feature annotation.</text>
</comment>
<dbReference type="PANTHER" id="PTHR18895:SF74">
    <property type="entry name" value="MTRF1L RELEASE FACTOR GLUTAMINE METHYLTRANSFERASE"/>
    <property type="match status" value="1"/>
</dbReference>
<dbReference type="EC" id="2.1.1.297" evidence="5"/>
<evidence type="ECO:0000256" key="3">
    <source>
        <dbReference type="ARBA" id="ARBA00022691"/>
    </source>
</evidence>
<feature type="binding site" evidence="5">
    <location>
        <begin position="123"/>
        <end position="127"/>
    </location>
    <ligand>
        <name>S-adenosyl-L-methionine</name>
        <dbReference type="ChEBI" id="CHEBI:59789"/>
    </ligand>
</feature>
<dbReference type="PROSITE" id="PS00092">
    <property type="entry name" value="N6_MTASE"/>
    <property type="match status" value="1"/>
</dbReference>
<dbReference type="Gene3D" id="3.40.50.150">
    <property type="entry name" value="Vaccinia Virus protein VP39"/>
    <property type="match status" value="1"/>
</dbReference>
<dbReference type="CDD" id="cd02440">
    <property type="entry name" value="AdoMet_MTases"/>
    <property type="match status" value="1"/>
</dbReference>
<evidence type="ECO:0000259" key="7">
    <source>
        <dbReference type="Pfam" id="PF17827"/>
    </source>
</evidence>
<dbReference type="NCBIfam" id="TIGR00536">
    <property type="entry name" value="hemK_fam"/>
    <property type="match status" value="1"/>
</dbReference>
<comment type="catalytic activity">
    <reaction evidence="4 5">
        <text>L-glutaminyl-[peptide chain release factor] + S-adenosyl-L-methionine = N(5)-methyl-L-glutaminyl-[peptide chain release factor] + S-adenosyl-L-homocysteine + H(+)</text>
        <dbReference type="Rhea" id="RHEA:42896"/>
        <dbReference type="Rhea" id="RHEA-COMP:10271"/>
        <dbReference type="Rhea" id="RHEA-COMP:10272"/>
        <dbReference type="ChEBI" id="CHEBI:15378"/>
        <dbReference type="ChEBI" id="CHEBI:30011"/>
        <dbReference type="ChEBI" id="CHEBI:57856"/>
        <dbReference type="ChEBI" id="CHEBI:59789"/>
        <dbReference type="ChEBI" id="CHEBI:61891"/>
        <dbReference type="EC" id="2.1.1.297"/>
    </reaction>
</comment>
<feature type="domain" description="Release factor glutamine methyltransferase N-terminal" evidence="7">
    <location>
        <begin position="9"/>
        <end position="77"/>
    </location>
</feature>
<feature type="binding site" evidence="5">
    <location>
        <position position="189"/>
    </location>
    <ligand>
        <name>S-adenosyl-L-methionine</name>
        <dbReference type="ChEBI" id="CHEBI:59789"/>
    </ligand>
</feature>
<dbReference type="Proteomes" id="UP000631034">
    <property type="component" value="Unassembled WGS sequence"/>
</dbReference>
<dbReference type="SUPFAM" id="SSF53335">
    <property type="entry name" value="S-adenosyl-L-methionine-dependent methyltransferases"/>
    <property type="match status" value="1"/>
</dbReference>
<dbReference type="Pfam" id="PF17827">
    <property type="entry name" value="PrmC_N"/>
    <property type="match status" value="1"/>
</dbReference>
<dbReference type="InterPro" id="IPR050320">
    <property type="entry name" value="N5-glutamine_MTase"/>
</dbReference>
<organism evidence="8 9">
    <name type="scientific">Phaeovibrio sulfidiphilus</name>
    <dbReference type="NCBI Taxonomy" id="1220600"/>
    <lineage>
        <taxon>Bacteria</taxon>
        <taxon>Pseudomonadati</taxon>
        <taxon>Pseudomonadota</taxon>
        <taxon>Alphaproteobacteria</taxon>
        <taxon>Rhodospirillales</taxon>
        <taxon>Rhodospirillaceae</taxon>
        <taxon>Phaeovibrio</taxon>
    </lineage>
</organism>
<dbReference type="GO" id="GO:0032259">
    <property type="term" value="P:methylation"/>
    <property type="evidence" value="ECO:0007669"/>
    <property type="project" value="UniProtKB-KW"/>
</dbReference>
<dbReference type="EMBL" id="JACZHT010000001">
    <property type="protein sequence ID" value="MBE1236616.1"/>
    <property type="molecule type" value="Genomic_DNA"/>
</dbReference>
<dbReference type="AlphaFoldDB" id="A0A8J7CVR6"/>
<feature type="binding site" evidence="5">
    <location>
        <begin position="189"/>
        <end position="192"/>
    </location>
    <ligand>
        <name>substrate</name>
    </ligand>
</feature>
<accession>A0A8J7CVR6</accession>
<keyword evidence="3 5" id="KW-0949">S-adenosyl-L-methionine</keyword>
<dbReference type="Gene3D" id="1.10.8.10">
    <property type="entry name" value="DNA helicase RuvA subunit, C-terminal domain"/>
    <property type="match status" value="1"/>
</dbReference>
<evidence type="ECO:0000256" key="2">
    <source>
        <dbReference type="ARBA" id="ARBA00022679"/>
    </source>
</evidence>
<proteinExistence type="inferred from homology"/>
<evidence type="ECO:0000256" key="1">
    <source>
        <dbReference type="ARBA" id="ARBA00022603"/>
    </source>
</evidence>
<comment type="similarity">
    <text evidence="5">Belongs to the protein N5-glutamine methyltransferase family. PrmC subfamily.</text>
</comment>
<comment type="function">
    <text evidence="5">Methylates the class 1 translation termination release factors RF1/PrfA and RF2/PrfB on the glutamine residue of the universally conserved GGQ motif.</text>
</comment>
<dbReference type="PANTHER" id="PTHR18895">
    <property type="entry name" value="HEMK METHYLTRANSFERASE"/>
    <property type="match status" value="1"/>
</dbReference>
<dbReference type="InterPro" id="IPR019874">
    <property type="entry name" value="RF_methyltr_PrmC"/>
</dbReference>
<dbReference type="GO" id="GO:0003676">
    <property type="term" value="F:nucleic acid binding"/>
    <property type="evidence" value="ECO:0007669"/>
    <property type="project" value="InterPro"/>
</dbReference>
<evidence type="ECO:0000259" key="6">
    <source>
        <dbReference type="Pfam" id="PF05175"/>
    </source>
</evidence>
<gene>
    <name evidence="5 8" type="primary">prmC</name>
    <name evidence="8" type="ORF">IHV25_02985</name>
</gene>
<dbReference type="InterPro" id="IPR002052">
    <property type="entry name" value="DNA_methylase_N6_adenine_CS"/>
</dbReference>
<evidence type="ECO:0000313" key="8">
    <source>
        <dbReference type="EMBL" id="MBE1236616.1"/>
    </source>
</evidence>